<proteinExistence type="predicted"/>
<dbReference type="RefSeq" id="WP_157927311.1">
    <property type="nucleotide sequence ID" value="NZ_LT841358.1"/>
</dbReference>
<reference evidence="2" key="1">
    <citation type="submission" date="2017-03" db="EMBL/GenBank/DDBJ databases">
        <authorList>
            <person name="Herbold C."/>
        </authorList>
    </citation>
    <scope>NUCLEOTIDE SEQUENCE [LARGE SCALE GENOMIC DNA]</scope>
</reference>
<gene>
    <name evidence="1" type="ORF">NCS_11126</name>
</gene>
<protein>
    <submittedName>
        <fullName evidence="1">Uncharacterized protein</fullName>
    </submittedName>
</protein>
<dbReference type="AlphaFoldDB" id="A0A2H1FF67"/>
<organism evidence="1 2">
    <name type="scientific">Candidatus Nitrosotalea okcheonensis</name>
    <dbReference type="NCBI Taxonomy" id="1903276"/>
    <lineage>
        <taxon>Archaea</taxon>
        <taxon>Nitrososphaerota</taxon>
        <taxon>Nitrososphaeria</taxon>
        <taxon>Nitrosotaleales</taxon>
        <taxon>Nitrosotaleaceae</taxon>
        <taxon>Nitrosotalea</taxon>
    </lineage>
</organism>
<accession>A0A2H1FF67</accession>
<name>A0A2H1FF67_9ARCH</name>
<evidence type="ECO:0000313" key="2">
    <source>
        <dbReference type="Proteomes" id="UP000230607"/>
    </source>
</evidence>
<keyword evidence="2" id="KW-1185">Reference proteome</keyword>
<dbReference type="Proteomes" id="UP000230607">
    <property type="component" value="Chromosome 1"/>
</dbReference>
<dbReference type="EMBL" id="LT841358">
    <property type="protein sequence ID" value="SMH71319.1"/>
    <property type="molecule type" value="Genomic_DNA"/>
</dbReference>
<evidence type="ECO:0000313" key="1">
    <source>
        <dbReference type="EMBL" id="SMH71319.1"/>
    </source>
</evidence>
<sequence length="166" mass="16358">MKTLLILPALAAIVLLLPASAYAAGGGGSATGSVTIAGTCGLALNTNSIAYGTVTPGQAANATNNPIVASNTGTVSATLVVSGGNWTTTGPLTVIYANETFVSPSAIHASQINPAGPHLTLTGTPVTLTNSLVPAGSLNTFWALLAKTLGPFAGNLTQTVTYTTSC</sequence>